<proteinExistence type="inferred from homology"/>
<reference evidence="15 16" key="1">
    <citation type="submission" date="2018-06" db="EMBL/GenBank/DDBJ databases">
        <title>Genomic Encyclopedia of Archaeal and Bacterial Type Strains, Phase II (KMG-II): from individual species to whole genera.</title>
        <authorList>
            <person name="Goeker M."/>
        </authorList>
    </citation>
    <scope>NUCLEOTIDE SEQUENCE [LARGE SCALE GENOMIC DNA]</scope>
    <source>
        <strain evidence="15 16">KACC 16626</strain>
    </source>
</reference>
<feature type="binding site" evidence="11">
    <location>
        <position position="156"/>
    </location>
    <ligand>
        <name>CTP</name>
        <dbReference type="ChEBI" id="CHEBI:37563"/>
    </ligand>
</feature>
<feature type="binding site" evidence="11">
    <location>
        <position position="159"/>
    </location>
    <ligand>
        <name>ATP</name>
        <dbReference type="ChEBI" id="CHEBI:30616"/>
    </ligand>
</feature>
<dbReference type="InterPro" id="IPR050264">
    <property type="entry name" value="Bact_CCA-adding_enz_type3_sf"/>
</dbReference>
<accession>A0A318TRF0</accession>
<dbReference type="GO" id="GO:0000287">
    <property type="term" value="F:magnesium ion binding"/>
    <property type="evidence" value="ECO:0007669"/>
    <property type="project" value="UniProtKB-UniRule"/>
</dbReference>
<feature type="binding site" evidence="11">
    <location>
        <position position="165"/>
    </location>
    <ligand>
        <name>ATP</name>
        <dbReference type="ChEBI" id="CHEBI:30616"/>
    </ligand>
</feature>
<dbReference type="PANTHER" id="PTHR46173">
    <property type="entry name" value="CCA TRNA NUCLEOTIDYLTRANSFERASE 1, MITOCHONDRIAL"/>
    <property type="match status" value="1"/>
</dbReference>
<dbReference type="Proteomes" id="UP000247416">
    <property type="component" value="Unassembled WGS sequence"/>
</dbReference>
<feature type="binding site" evidence="11">
    <location>
        <position position="42"/>
    </location>
    <ligand>
        <name>Mg(2+)</name>
        <dbReference type="ChEBI" id="CHEBI:18420"/>
    </ligand>
</feature>
<dbReference type="GO" id="GO:0001680">
    <property type="term" value="P:tRNA 3'-terminal CCA addition"/>
    <property type="evidence" value="ECO:0007669"/>
    <property type="project" value="UniProtKB-UniRule"/>
</dbReference>
<dbReference type="GO" id="GO:0000049">
    <property type="term" value="F:tRNA binding"/>
    <property type="evidence" value="ECO:0007669"/>
    <property type="project" value="UniProtKB-UniRule"/>
</dbReference>
<dbReference type="SUPFAM" id="SSF81891">
    <property type="entry name" value="Poly A polymerase C-terminal region-like"/>
    <property type="match status" value="1"/>
</dbReference>
<feature type="binding site" evidence="11">
    <location>
        <position position="113"/>
    </location>
    <ligand>
        <name>CTP</name>
        <dbReference type="ChEBI" id="CHEBI:37563"/>
    </ligand>
</feature>
<gene>
    <name evidence="11" type="primary">cca</name>
    <name evidence="15" type="ORF">BJ095_107149</name>
</gene>
<feature type="binding site" evidence="11">
    <location>
        <position position="29"/>
    </location>
    <ligand>
        <name>ATP</name>
        <dbReference type="ChEBI" id="CHEBI:30616"/>
    </ligand>
</feature>
<dbReference type="Pfam" id="PF12627">
    <property type="entry name" value="PolyA_pol_RNAbd"/>
    <property type="match status" value="1"/>
</dbReference>
<dbReference type="GO" id="GO:0005524">
    <property type="term" value="F:ATP binding"/>
    <property type="evidence" value="ECO:0007669"/>
    <property type="project" value="UniProtKB-UniRule"/>
</dbReference>
<keyword evidence="10 11" id="KW-0694">RNA-binding</keyword>
<feature type="binding site" evidence="11">
    <location>
        <position position="156"/>
    </location>
    <ligand>
        <name>ATP</name>
        <dbReference type="ChEBI" id="CHEBI:30616"/>
    </ligand>
</feature>
<evidence type="ECO:0000259" key="14">
    <source>
        <dbReference type="Pfam" id="PF13735"/>
    </source>
</evidence>
<feature type="domain" description="CCA-adding enzyme C-terminal" evidence="14">
    <location>
        <begin position="240"/>
        <end position="385"/>
    </location>
</feature>
<evidence type="ECO:0000256" key="8">
    <source>
        <dbReference type="ARBA" id="ARBA00022840"/>
    </source>
</evidence>
<evidence type="ECO:0000259" key="12">
    <source>
        <dbReference type="Pfam" id="PF01743"/>
    </source>
</evidence>
<dbReference type="Pfam" id="PF01743">
    <property type="entry name" value="PolyA_pol"/>
    <property type="match status" value="1"/>
</dbReference>
<dbReference type="Gene3D" id="1.10.246.80">
    <property type="match status" value="1"/>
</dbReference>
<comment type="subunit">
    <text evidence="11">Homodimer.</text>
</comment>
<comment type="catalytic activity">
    <reaction evidence="11">
        <text>a tRNA with a 3' CCA end + 2 CTP + ATP = a tRNA with a 3' CCACCA end + 3 diphosphate</text>
        <dbReference type="Rhea" id="RHEA:76235"/>
        <dbReference type="Rhea" id="RHEA-COMP:10468"/>
        <dbReference type="Rhea" id="RHEA-COMP:18655"/>
        <dbReference type="ChEBI" id="CHEBI:30616"/>
        <dbReference type="ChEBI" id="CHEBI:33019"/>
        <dbReference type="ChEBI" id="CHEBI:37563"/>
        <dbReference type="ChEBI" id="CHEBI:83071"/>
        <dbReference type="ChEBI" id="CHEBI:195187"/>
    </reaction>
</comment>
<dbReference type="SUPFAM" id="SSF81301">
    <property type="entry name" value="Nucleotidyltransferase"/>
    <property type="match status" value="1"/>
</dbReference>
<evidence type="ECO:0000256" key="3">
    <source>
        <dbReference type="ARBA" id="ARBA00022694"/>
    </source>
</evidence>
<sequence length="394" mass="45533">MNINKEWHAALQVIDRIEKSGFEAVIVGGAVRDHLLQRKVNDVDVATSALPLEIKEIFSSTVDVGIEHGTVLVLDEGEPIEVTTYRTEGTYSDYRRPEEVKFVRNLEEDLQRRDFTINAMAFTKDGDIIDLYGGKEDIENKVIRAVGDPNVRFREDALRMLRAIRFGSQLGFTIEEKTLKAIQVDSDLIDFIANERIAMEMAKVWKSKFVYYGLQLLIESNLSKFLVGHFSDQLEHWRTFKAEKSEIGWAYLCLLNRQEMQDIVDFYRLSKKEKTFVRKTLNAFDALRQKWTAMDYFSNELEILETAYDFARWQNIALPFEKEEIHAVKNSLPIQAIDQLAISGNHLMSWTTRKSGPWIKVALDAAIIAVLNGYVENEEDKLKEWFLNDFINEG</sequence>
<feature type="domain" description="Poly A polymerase head" evidence="12">
    <location>
        <begin position="25"/>
        <end position="144"/>
    </location>
</feature>
<dbReference type="HAMAP" id="MF_01263">
    <property type="entry name" value="CCA_bact_type3"/>
    <property type="match status" value="1"/>
</dbReference>
<keyword evidence="8 11" id="KW-0067">ATP-binding</keyword>
<evidence type="ECO:0000256" key="6">
    <source>
        <dbReference type="ARBA" id="ARBA00022741"/>
    </source>
</evidence>
<feature type="domain" description="tRNA nucleotidyltransferase/poly(A) polymerase RNA and SrmB- binding" evidence="13">
    <location>
        <begin position="171"/>
        <end position="227"/>
    </location>
</feature>
<dbReference type="InterPro" id="IPR032810">
    <property type="entry name" value="CCA-adding_enz_C"/>
</dbReference>
<dbReference type="NCBIfam" id="NF009814">
    <property type="entry name" value="PRK13299.1"/>
    <property type="match status" value="1"/>
</dbReference>
<feature type="binding site" evidence="11">
    <location>
        <position position="32"/>
    </location>
    <ligand>
        <name>ATP</name>
        <dbReference type="ChEBI" id="CHEBI:30616"/>
    </ligand>
</feature>
<comment type="cofactor">
    <cofactor evidence="1 11">
        <name>Mg(2+)</name>
        <dbReference type="ChEBI" id="CHEBI:18420"/>
    </cofactor>
</comment>
<evidence type="ECO:0000256" key="2">
    <source>
        <dbReference type="ARBA" id="ARBA00022679"/>
    </source>
</evidence>
<comment type="miscellaneous">
    <text evidence="11">A single active site specifically recognizes both ATP and CTP and is responsible for their addition.</text>
</comment>
<feature type="binding site" evidence="11">
    <location>
        <position position="32"/>
    </location>
    <ligand>
        <name>CTP</name>
        <dbReference type="ChEBI" id="CHEBI:37563"/>
    </ligand>
</feature>
<keyword evidence="4 11" id="KW-0548">Nucleotidyltransferase</keyword>
<evidence type="ECO:0000256" key="9">
    <source>
        <dbReference type="ARBA" id="ARBA00022842"/>
    </source>
</evidence>
<feature type="binding site" evidence="11">
    <location>
        <position position="29"/>
    </location>
    <ligand>
        <name>CTP</name>
        <dbReference type="ChEBI" id="CHEBI:37563"/>
    </ligand>
</feature>
<evidence type="ECO:0000256" key="11">
    <source>
        <dbReference type="HAMAP-Rule" id="MF_01263"/>
    </source>
</evidence>
<dbReference type="Gene3D" id="3.30.460.10">
    <property type="entry name" value="Beta Polymerase, domain 2"/>
    <property type="match status" value="1"/>
</dbReference>
<dbReference type="EC" id="2.7.7.72" evidence="11"/>
<comment type="function">
    <text evidence="11">Catalyzes the addition and repair of the essential 3'-terminal CCA sequence in tRNAs without using a nucleic acid template. Adds these three nucleotides in the order of C, C, and A to the tRNA nucleotide-73, using CTP and ATP as substrates and producing inorganic pyrophosphate. tRNA 3'-terminal CCA addition is required both for tRNA processing and repair. Also involved in tRNA surveillance by mediating tandem CCA addition to generate a CCACCA at the 3' terminus of unstable tRNAs. While stable tRNAs receive only 3'-terminal CCA, unstable tRNAs are marked with CCACCA and rapidly degraded.</text>
</comment>
<evidence type="ECO:0000256" key="7">
    <source>
        <dbReference type="ARBA" id="ARBA00022800"/>
    </source>
</evidence>
<feature type="binding site" evidence="11">
    <location>
        <position position="44"/>
    </location>
    <ligand>
        <name>Mg(2+)</name>
        <dbReference type="ChEBI" id="CHEBI:18420"/>
    </ligand>
</feature>
<comment type="caution">
    <text evidence="15">The sequence shown here is derived from an EMBL/GenBank/DDBJ whole genome shotgun (WGS) entry which is preliminary data.</text>
</comment>
<keyword evidence="5 11" id="KW-0479">Metal-binding</keyword>
<dbReference type="AlphaFoldDB" id="A0A318TRF0"/>
<dbReference type="Gene3D" id="1.10.3090.10">
    <property type="entry name" value="cca-adding enzyme, domain 2"/>
    <property type="match status" value="1"/>
</dbReference>
<dbReference type="Pfam" id="PF13735">
    <property type="entry name" value="tRNA_NucTran2_2"/>
    <property type="match status" value="1"/>
</dbReference>
<keyword evidence="6 11" id="KW-0547">Nucleotide-binding</keyword>
<dbReference type="RefSeq" id="WP_107934325.1">
    <property type="nucleotide sequence ID" value="NZ_CP085009.1"/>
</dbReference>
<keyword evidence="16" id="KW-1185">Reference proteome</keyword>
<dbReference type="InterPro" id="IPR043519">
    <property type="entry name" value="NT_sf"/>
</dbReference>
<dbReference type="InterPro" id="IPR023068">
    <property type="entry name" value="CCA-adding_enz_firmicutes"/>
</dbReference>
<organism evidence="15 16">
    <name type="scientific">Ureibacillus chungkukjangi</name>
    <dbReference type="NCBI Taxonomy" id="1202712"/>
    <lineage>
        <taxon>Bacteria</taxon>
        <taxon>Bacillati</taxon>
        <taxon>Bacillota</taxon>
        <taxon>Bacilli</taxon>
        <taxon>Bacillales</taxon>
        <taxon>Caryophanaceae</taxon>
        <taxon>Ureibacillus</taxon>
    </lineage>
</organism>
<dbReference type="GO" id="GO:0004810">
    <property type="term" value="F:CCA tRNA nucleotidyltransferase activity"/>
    <property type="evidence" value="ECO:0007669"/>
    <property type="project" value="UniProtKB-UniRule"/>
</dbReference>
<evidence type="ECO:0000256" key="4">
    <source>
        <dbReference type="ARBA" id="ARBA00022695"/>
    </source>
</evidence>
<dbReference type="InterPro" id="IPR032828">
    <property type="entry name" value="PolyA_RNA-bd"/>
</dbReference>
<dbReference type="CDD" id="cd05398">
    <property type="entry name" value="NT_ClassII-CCAase"/>
    <property type="match status" value="1"/>
</dbReference>
<dbReference type="InterPro" id="IPR002646">
    <property type="entry name" value="PolA_pol_head_dom"/>
</dbReference>
<evidence type="ECO:0000313" key="15">
    <source>
        <dbReference type="EMBL" id="PYF06913.1"/>
    </source>
</evidence>
<comment type="catalytic activity">
    <reaction evidence="11">
        <text>a tRNA precursor + 2 CTP + ATP = a tRNA with a 3' CCA end + 3 diphosphate</text>
        <dbReference type="Rhea" id="RHEA:14433"/>
        <dbReference type="Rhea" id="RHEA-COMP:10465"/>
        <dbReference type="Rhea" id="RHEA-COMP:10468"/>
        <dbReference type="ChEBI" id="CHEBI:30616"/>
        <dbReference type="ChEBI" id="CHEBI:33019"/>
        <dbReference type="ChEBI" id="CHEBI:37563"/>
        <dbReference type="ChEBI" id="CHEBI:74896"/>
        <dbReference type="ChEBI" id="CHEBI:83071"/>
        <dbReference type="EC" id="2.7.7.72"/>
    </reaction>
</comment>
<feature type="binding site" evidence="11">
    <location>
        <position position="165"/>
    </location>
    <ligand>
        <name>CTP</name>
        <dbReference type="ChEBI" id="CHEBI:37563"/>
    </ligand>
</feature>
<dbReference type="EMBL" id="QJTJ01000007">
    <property type="protein sequence ID" value="PYF06913.1"/>
    <property type="molecule type" value="Genomic_DNA"/>
</dbReference>
<feature type="binding site" evidence="11">
    <location>
        <position position="162"/>
    </location>
    <ligand>
        <name>CTP</name>
        <dbReference type="ChEBI" id="CHEBI:37563"/>
    </ligand>
</feature>
<feature type="binding site" evidence="11">
    <location>
        <position position="159"/>
    </location>
    <ligand>
        <name>CTP</name>
        <dbReference type="ChEBI" id="CHEBI:37563"/>
    </ligand>
</feature>
<dbReference type="PANTHER" id="PTHR46173:SF1">
    <property type="entry name" value="CCA TRNA NUCLEOTIDYLTRANSFERASE 1, MITOCHONDRIAL"/>
    <property type="match status" value="1"/>
</dbReference>
<feature type="binding site" evidence="11">
    <location>
        <position position="113"/>
    </location>
    <ligand>
        <name>ATP</name>
        <dbReference type="ChEBI" id="CHEBI:30616"/>
    </ligand>
</feature>
<evidence type="ECO:0000259" key="13">
    <source>
        <dbReference type="Pfam" id="PF12627"/>
    </source>
</evidence>
<keyword evidence="3 11" id="KW-0819">tRNA processing</keyword>
<keyword evidence="9 11" id="KW-0460">Magnesium</keyword>
<name>A0A318TRF0_9BACL</name>
<keyword evidence="2 11" id="KW-0808">Transferase</keyword>
<protein>
    <recommendedName>
        <fullName evidence="11">CCA-adding enzyme</fullName>
        <ecNumber evidence="11">2.7.7.72</ecNumber>
    </recommendedName>
    <alternativeName>
        <fullName evidence="11">CCA tRNA nucleotidyltransferase</fullName>
    </alternativeName>
    <alternativeName>
        <fullName evidence="11">tRNA CCA-pyrophosphorylase</fullName>
    </alternativeName>
    <alternativeName>
        <fullName evidence="11">tRNA adenylyl-/cytidylyl- transferase</fullName>
    </alternativeName>
    <alternativeName>
        <fullName evidence="11">tRNA nucleotidyltransferase</fullName>
    </alternativeName>
    <alternativeName>
        <fullName evidence="11">tRNA-NT</fullName>
    </alternativeName>
</protein>
<evidence type="ECO:0000313" key="16">
    <source>
        <dbReference type="Proteomes" id="UP000247416"/>
    </source>
</evidence>
<evidence type="ECO:0000256" key="5">
    <source>
        <dbReference type="ARBA" id="ARBA00022723"/>
    </source>
</evidence>
<evidence type="ECO:0000256" key="10">
    <source>
        <dbReference type="ARBA" id="ARBA00022884"/>
    </source>
</evidence>
<comment type="similarity">
    <text evidence="11">Belongs to the tRNA nucleotidyltransferase/poly(A) polymerase family. Bacterial CCA-adding enzyme type 3 subfamily.</text>
</comment>
<dbReference type="GO" id="GO:0160016">
    <property type="term" value="F:CCACCA tRNA nucleotidyltransferase activity"/>
    <property type="evidence" value="ECO:0007669"/>
    <property type="project" value="RHEA"/>
</dbReference>
<feature type="binding site" evidence="11">
    <location>
        <position position="162"/>
    </location>
    <ligand>
        <name>ATP</name>
        <dbReference type="ChEBI" id="CHEBI:30616"/>
    </ligand>
</feature>
<dbReference type="GO" id="GO:0042245">
    <property type="term" value="P:RNA repair"/>
    <property type="evidence" value="ECO:0007669"/>
    <property type="project" value="UniProtKB-KW"/>
</dbReference>
<keyword evidence="7 11" id="KW-0692">RNA repair</keyword>
<dbReference type="OrthoDB" id="9805698at2"/>
<evidence type="ECO:0000256" key="1">
    <source>
        <dbReference type="ARBA" id="ARBA00001946"/>
    </source>
</evidence>